<reference evidence="18 19" key="1">
    <citation type="submission" date="2020-08" db="EMBL/GenBank/DDBJ databases">
        <title>Bridging the membrane lipid divide: bacteria of the FCB group superphylum have the potential to synthesize archaeal ether lipids.</title>
        <authorList>
            <person name="Villanueva L."/>
            <person name="Von Meijenfeldt F.A.B."/>
            <person name="Westbye A.B."/>
            <person name="Yadav S."/>
            <person name="Hopmans E.C."/>
            <person name="Dutilh B.E."/>
            <person name="Sinninghe Damste J.S."/>
        </authorList>
    </citation>
    <scope>NUCLEOTIDE SEQUENCE [LARGE SCALE GENOMIC DNA]</scope>
    <source>
        <strain evidence="18">NIOZ-UU100</strain>
    </source>
</reference>
<dbReference type="CDD" id="cd06138">
    <property type="entry name" value="ExoI_N"/>
    <property type="match status" value="1"/>
</dbReference>
<feature type="binding site" evidence="14">
    <location>
        <position position="160"/>
    </location>
    <ligand>
        <name>substrate</name>
    </ligand>
</feature>
<dbReference type="PANTHER" id="PTHR11046">
    <property type="entry name" value="OLIGORIBONUCLEASE, MITOCHONDRIAL"/>
    <property type="match status" value="1"/>
</dbReference>
<dbReference type="Pfam" id="PF08411">
    <property type="entry name" value="ExoI_SH3"/>
    <property type="match status" value="1"/>
</dbReference>
<feature type="domain" description="ExoI C-terminal" evidence="17">
    <location>
        <begin position="358"/>
        <end position="480"/>
    </location>
</feature>
<keyword evidence="9 15" id="KW-0460">Magnesium</keyword>
<dbReference type="Gene3D" id="3.30.1520.20">
    <property type="entry name" value="Exonuclease ExoI, domain 2"/>
    <property type="match status" value="1"/>
</dbReference>
<evidence type="ECO:0000256" key="2">
    <source>
        <dbReference type="ARBA" id="ARBA00012108"/>
    </source>
</evidence>
<dbReference type="InterPro" id="IPR058561">
    <property type="entry name" value="Exonuc_1_C"/>
</dbReference>
<evidence type="ECO:0000313" key="19">
    <source>
        <dbReference type="Proteomes" id="UP000654401"/>
    </source>
</evidence>
<dbReference type="PANTHER" id="PTHR11046:SF11">
    <property type="entry name" value="EXODEOXYRIBONUCLEASE I"/>
    <property type="match status" value="1"/>
</dbReference>
<dbReference type="EC" id="3.1.11.1" evidence="2 13"/>
<evidence type="ECO:0000259" key="16">
    <source>
        <dbReference type="PROSITE" id="PS51784"/>
    </source>
</evidence>
<protein>
    <recommendedName>
        <fullName evidence="3 13">Exodeoxyribonuclease I</fullName>
        <ecNumber evidence="2 13">3.1.11.1</ecNumber>
    </recommendedName>
</protein>
<dbReference type="GO" id="GO:0008310">
    <property type="term" value="F:single-stranded DNA 3'-5' DNA exonuclease activity"/>
    <property type="evidence" value="ECO:0007669"/>
    <property type="project" value="UniProtKB-EC"/>
</dbReference>
<feature type="binding site" evidence="15">
    <location>
        <position position="10"/>
    </location>
    <ligand>
        <name>Mg(2+)</name>
        <dbReference type="ChEBI" id="CHEBI:18420"/>
        <label>1</label>
    </ligand>
</feature>
<dbReference type="Gene3D" id="1.20.1280.70">
    <property type="entry name" value="Exonuclease ExoI, domain 3"/>
    <property type="match status" value="1"/>
</dbReference>
<accession>A0A8J6P9T7</accession>
<dbReference type="InterPro" id="IPR013520">
    <property type="entry name" value="Ribonucl_H"/>
</dbReference>
<dbReference type="Proteomes" id="UP000654401">
    <property type="component" value="Unassembled WGS sequence"/>
</dbReference>
<keyword evidence="7 13" id="KW-0378">Hydrolase</keyword>
<evidence type="ECO:0000256" key="14">
    <source>
        <dbReference type="PIRSR" id="PIRSR000977-1"/>
    </source>
</evidence>
<dbReference type="Gene3D" id="1.10.287.1240">
    <property type="match status" value="1"/>
</dbReference>
<dbReference type="AlphaFoldDB" id="A0A8J6P9T7"/>
<dbReference type="FunFam" id="1.20.1280.70:FF:000001">
    <property type="entry name" value="Exodeoxyribonuclease I"/>
    <property type="match status" value="1"/>
</dbReference>
<evidence type="ECO:0000256" key="4">
    <source>
        <dbReference type="ARBA" id="ARBA00022722"/>
    </source>
</evidence>
<evidence type="ECO:0000256" key="6">
    <source>
        <dbReference type="ARBA" id="ARBA00022763"/>
    </source>
</evidence>
<dbReference type="NCBIfam" id="NF008746">
    <property type="entry name" value="PRK11779.1"/>
    <property type="match status" value="1"/>
</dbReference>
<organism evidence="18 19">
    <name type="scientific">Candidatus Thiopontia autotrophica</name>
    <dbReference type="NCBI Taxonomy" id="2841688"/>
    <lineage>
        <taxon>Bacteria</taxon>
        <taxon>Pseudomonadati</taxon>
        <taxon>Pseudomonadota</taxon>
        <taxon>Gammaproteobacteria</taxon>
        <taxon>Candidatus Thiopontia</taxon>
    </lineage>
</organism>
<dbReference type="GO" id="GO:0046872">
    <property type="term" value="F:metal ion binding"/>
    <property type="evidence" value="ECO:0007669"/>
    <property type="project" value="UniProtKB-KW"/>
</dbReference>
<evidence type="ECO:0000256" key="9">
    <source>
        <dbReference type="ARBA" id="ARBA00022842"/>
    </source>
</evidence>
<evidence type="ECO:0000256" key="12">
    <source>
        <dbReference type="ARBA" id="ARBA00046792"/>
    </source>
</evidence>
<evidence type="ECO:0000256" key="13">
    <source>
        <dbReference type="PIRNR" id="PIRNR000977"/>
    </source>
</evidence>
<keyword evidence="8 13" id="KW-0269">Exonuclease</keyword>
<feature type="domain" description="ExoI SH3-like" evidence="16">
    <location>
        <begin position="197"/>
        <end position="355"/>
    </location>
</feature>
<evidence type="ECO:0000256" key="15">
    <source>
        <dbReference type="PIRSR" id="PIRSR000977-2"/>
    </source>
</evidence>
<sequence>MSPQTFYWHDYETFGADTRSDRPVQFAGIRTDYDLNIVGDPLMVYSRPSADFLPQPEACMVTGITPQEALEKGLLEVDFIREIMDELATPGTCGVGYNSLRFDDEVTRNTLYRNLYDPYEREYKNGNSRWDLIDLLRLTRALRPDGIEWPLYDDGKPSMRLEHLTIANGIDHGMAHDALADVHATIAMARLVKERQPRLYEYVLSHRDKASAGRLLNLNSMSSSPTPILHASSMFPSEHGNLAVVLPIARHPTNSNGVIVYNLREDPTPLLTLSIDEIHQRLFTRSTDLPEGVKRIPLKTIHLNRCPVLAPLNTLNEETQERLGIDLQQQLEHIAPLQNDPYLAEKVAAAHQLHHFPEESDPDRMIYSGFFGDIDKQLMRKIHSLSPQELASQKLQFEDPRLGEMLFRYRARNWPDSLTEQEQQRWRRICQHRIMDSDGGGTIHYEEYMRQLSTLTETHASNPEKLRVLEQLSDYGQTLVSGF</sequence>
<dbReference type="Pfam" id="PF26016">
    <property type="entry name" value="ExoI_C"/>
    <property type="match status" value="1"/>
</dbReference>
<dbReference type="GO" id="GO:0003677">
    <property type="term" value="F:DNA binding"/>
    <property type="evidence" value="ECO:0007669"/>
    <property type="project" value="UniProtKB-KW"/>
</dbReference>
<comment type="caution">
    <text evidence="18">The sequence shown here is derived from an EMBL/GenBank/DDBJ whole genome shotgun (WGS) entry which is preliminary data.</text>
</comment>
<name>A0A8J6P9T7_9GAMM</name>
<dbReference type="EMBL" id="JACNFK010000014">
    <property type="protein sequence ID" value="MBC8519006.1"/>
    <property type="molecule type" value="Genomic_DNA"/>
</dbReference>
<dbReference type="InterPro" id="IPR036397">
    <property type="entry name" value="RNaseH_sf"/>
</dbReference>
<comment type="catalytic activity">
    <reaction evidence="1 13">
        <text>Exonucleolytic cleavage in the 3'- to 5'-direction to yield nucleoside 5'-phosphates.</text>
        <dbReference type="EC" id="3.1.11.1"/>
    </reaction>
</comment>
<dbReference type="Pfam" id="PF00929">
    <property type="entry name" value="RNase_T"/>
    <property type="match status" value="1"/>
</dbReference>
<evidence type="ECO:0000256" key="3">
    <source>
        <dbReference type="ARBA" id="ARBA00019900"/>
    </source>
</evidence>
<dbReference type="InterPro" id="IPR023607">
    <property type="entry name" value="Exodeoxyribonuclease_I"/>
</dbReference>
<evidence type="ECO:0000256" key="8">
    <source>
        <dbReference type="ARBA" id="ARBA00022839"/>
    </source>
</evidence>
<keyword evidence="10" id="KW-0238">DNA-binding</keyword>
<dbReference type="Gene3D" id="3.30.420.10">
    <property type="entry name" value="Ribonuclease H-like superfamily/Ribonuclease H"/>
    <property type="match status" value="1"/>
</dbReference>
<evidence type="ECO:0000256" key="10">
    <source>
        <dbReference type="ARBA" id="ARBA00023125"/>
    </source>
</evidence>
<keyword evidence="11 13" id="KW-0234">DNA repair</keyword>
<comment type="cofactor">
    <cofactor evidence="15">
        <name>Mg(2+)</name>
        <dbReference type="ChEBI" id="CHEBI:18420"/>
    </cofactor>
    <text evidence="15">Binds 2 Mg(2+) ions per monomer.</text>
</comment>
<dbReference type="InterPro" id="IPR022894">
    <property type="entry name" value="Oligoribonuclease"/>
</dbReference>
<gene>
    <name evidence="18" type="primary">sbcB</name>
    <name evidence="18" type="ORF">H8D24_01170</name>
</gene>
<dbReference type="FunFam" id="3.30.420.10:FF:000033">
    <property type="entry name" value="Exodeoxyribonuclease I"/>
    <property type="match status" value="1"/>
</dbReference>
<evidence type="ECO:0000256" key="7">
    <source>
        <dbReference type="ARBA" id="ARBA00022801"/>
    </source>
</evidence>
<keyword evidence="6 13" id="KW-0227">DNA damage</keyword>
<evidence type="ECO:0000256" key="1">
    <source>
        <dbReference type="ARBA" id="ARBA00000563"/>
    </source>
</evidence>
<dbReference type="InterPro" id="IPR034747">
    <property type="entry name" value="EXOI_SH3"/>
</dbReference>
<keyword evidence="5 15" id="KW-0479">Metal-binding</keyword>
<evidence type="ECO:0000259" key="17">
    <source>
        <dbReference type="PROSITE" id="PS51785"/>
    </source>
</evidence>
<dbReference type="InterPro" id="IPR013620">
    <property type="entry name" value="Exonuc_1_SH3"/>
</dbReference>
<dbReference type="GO" id="GO:0000175">
    <property type="term" value="F:3'-5'-RNA exonuclease activity"/>
    <property type="evidence" value="ECO:0007669"/>
    <property type="project" value="InterPro"/>
</dbReference>
<dbReference type="InterPro" id="IPR012337">
    <property type="entry name" value="RNaseH-like_sf"/>
</dbReference>
<evidence type="ECO:0000313" key="18">
    <source>
        <dbReference type="EMBL" id="MBC8519006.1"/>
    </source>
</evidence>
<dbReference type="InterPro" id="IPR038649">
    <property type="entry name" value="EXOI_SH3_sf"/>
</dbReference>
<feature type="binding site" evidence="15">
    <location>
        <position position="181"/>
    </location>
    <ligand>
        <name>Mg(2+)</name>
        <dbReference type="ChEBI" id="CHEBI:18420"/>
        <label>2</label>
    </ligand>
</feature>
<dbReference type="PROSITE" id="PS51784">
    <property type="entry name" value="EXOI_SH3"/>
    <property type="match status" value="1"/>
</dbReference>
<dbReference type="PROSITE" id="PS51785">
    <property type="entry name" value="EXOI_C"/>
    <property type="match status" value="1"/>
</dbReference>
<evidence type="ECO:0000256" key="5">
    <source>
        <dbReference type="ARBA" id="ARBA00022723"/>
    </source>
</evidence>
<dbReference type="GO" id="GO:0006281">
    <property type="term" value="P:DNA repair"/>
    <property type="evidence" value="ECO:0007669"/>
    <property type="project" value="UniProtKB-KW"/>
</dbReference>
<keyword evidence="4 13" id="KW-0540">Nuclease</keyword>
<feature type="binding site" evidence="14">
    <location>
        <position position="12"/>
    </location>
    <ligand>
        <name>substrate</name>
    </ligand>
</feature>
<dbReference type="SUPFAM" id="SSF53098">
    <property type="entry name" value="Ribonuclease H-like"/>
    <property type="match status" value="1"/>
</dbReference>
<comment type="subunit">
    <text evidence="12">Monomer. Interacts with ssb (via C-terminus); this interaction stimulates the exonuclease activity by recruiting the enzyme to its substrate.</text>
</comment>
<evidence type="ECO:0000256" key="11">
    <source>
        <dbReference type="ARBA" id="ARBA00023204"/>
    </source>
</evidence>
<proteinExistence type="predicted"/>
<dbReference type="PIRSF" id="PIRSF000977">
    <property type="entry name" value="Exodeoxyribonuclease_I"/>
    <property type="match status" value="1"/>
</dbReference>
<feature type="binding site" evidence="15">
    <location>
        <position position="12"/>
    </location>
    <ligand>
        <name>Mg(2+)</name>
        <dbReference type="ChEBI" id="CHEBI:18420"/>
        <label>2</label>
    </ligand>
</feature>